<reference evidence="1 2" key="1">
    <citation type="submission" date="2015-01" db="EMBL/GenBank/DDBJ databases">
        <title>Draft Genome Sequences of Four Bacillus thermoamylovorans Strains, Isolated From Food Products.</title>
        <authorList>
            <person name="Krawcyk A.O."/>
            <person name="Berendsen E.M."/>
            <person name="Eijlander R.T."/>
            <person name="de Jong A."/>
            <person name="Wells-Bennik M."/>
            <person name="Kuipers O.P."/>
        </authorList>
    </citation>
    <scope>NUCLEOTIDE SEQUENCE [LARGE SCALE GENOMIC DNA]</scope>
    <source>
        <strain evidence="1 2">B4167</strain>
    </source>
</reference>
<dbReference type="AlphaFoldDB" id="A0ABD4A3F2"/>
<dbReference type="EMBL" id="JXLU01000131">
    <property type="protein sequence ID" value="KIO71262.1"/>
    <property type="molecule type" value="Genomic_DNA"/>
</dbReference>
<comment type="caution">
    <text evidence="1">The sequence shown here is derived from an EMBL/GenBank/DDBJ whole genome shotgun (WGS) entry which is preliminary data.</text>
</comment>
<evidence type="ECO:0000313" key="1">
    <source>
        <dbReference type="EMBL" id="KIO71262.1"/>
    </source>
</evidence>
<sequence length="63" mass="7533">MVDNRLERVRFLDKYILIGGYSRKSPCFKKMNTAITEFWGYRKNLVGNFSLVYKKIFIDSTIF</sequence>
<dbReference type="Proteomes" id="UP000032076">
    <property type="component" value="Unassembled WGS sequence"/>
</dbReference>
<protein>
    <submittedName>
        <fullName evidence="1">Uncharacterized protein</fullName>
    </submittedName>
</protein>
<name>A0ABD4A3F2_9BACI</name>
<gene>
    <name evidence="1" type="ORF">B4167_0216</name>
</gene>
<evidence type="ECO:0000313" key="2">
    <source>
        <dbReference type="Proteomes" id="UP000032076"/>
    </source>
</evidence>
<proteinExistence type="predicted"/>
<accession>A0ABD4A3F2</accession>
<organism evidence="1 2">
    <name type="scientific">Caldibacillus thermoamylovorans</name>
    <dbReference type="NCBI Taxonomy" id="35841"/>
    <lineage>
        <taxon>Bacteria</taxon>
        <taxon>Bacillati</taxon>
        <taxon>Bacillota</taxon>
        <taxon>Bacilli</taxon>
        <taxon>Bacillales</taxon>
        <taxon>Bacillaceae</taxon>
        <taxon>Caldibacillus</taxon>
    </lineage>
</organism>